<feature type="transmembrane region" description="Helical" evidence="2">
    <location>
        <begin position="20"/>
        <end position="38"/>
    </location>
</feature>
<keyword evidence="2" id="KW-1133">Transmembrane helix</keyword>
<feature type="transmembrane region" description="Helical" evidence="2">
    <location>
        <begin position="82"/>
        <end position="105"/>
    </location>
</feature>
<dbReference type="GO" id="GO:1902201">
    <property type="term" value="P:negative regulation of bacterial-type flagellum-dependent cell motility"/>
    <property type="evidence" value="ECO:0007669"/>
    <property type="project" value="TreeGrafter"/>
</dbReference>
<evidence type="ECO:0000313" key="5">
    <source>
        <dbReference type="Proteomes" id="UP000533269"/>
    </source>
</evidence>
<dbReference type="PANTHER" id="PTHR45138:SF9">
    <property type="entry name" value="DIGUANYLATE CYCLASE DGCM-RELATED"/>
    <property type="match status" value="1"/>
</dbReference>
<comment type="caution">
    <text evidence="4">The sequence shown here is derived from an EMBL/GenBank/DDBJ whole genome shotgun (WGS) entry which is preliminary data.</text>
</comment>
<protein>
    <submittedName>
        <fullName evidence="4">Diguanylate cyclase (GGDEF)-like protein</fullName>
    </submittedName>
</protein>
<gene>
    <name evidence="4" type="ORF">FHR75_000005</name>
</gene>
<reference evidence="4 5" key="2">
    <citation type="submission" date="2020-08" db="EMBL/GenBank/DDBJ databases">
        <authorList>
            <person name="Partida-Martinez L."/>
            <person name="Huntemann M."/>
            <person name="Clum A."/>
            <person name="Wang J."/>
            <person name="Palaniappan K."/>
            <person name="Ritter S."/>
            <person name="Chen I.-M."/>
            <person name="Stamatis D."/>
            <person name="Reddy T."/>
            <person name="O'Malley R."/>
            <person name="Daum C."/>
            <person name="Shapiro N."/>
            <person name="Ivanova N."/>
            <person name="Kyrpides N."/>
            <person name="Woyke T."/>
        </authorList>
    </citation>
    <scope>NUCLEOTIDE SEQUENCE [LARGE SCALE GENOMIC DNA]</scope>
    <source>
        <strain evidence="4 5">AS2.23</strain>
    </source>
</reference>
<feature type="domain" description="GGDEF" evidence="3">
    <location>
        <begin position="255"/>
        <end position="393"/>
    </location>
</feature>
<dbReference type="Pfam" id="PF00990">
    <property type="entry name" value="GGDEF"/>
    <property type="match status" value="1"/>
</dbReference>
<evidence type="ECO:0000313" key="4">
    <source>
        <dbReference type="EMBL" id="MBB2899217.1"/>
    </source>
</evidence>
<dbReference type="NCBIfam" id="TIGR00254">
    <property type="entry name" value="GGDEF"/>
    <property type="match status" value="1"/>
</dbReference>
<keyword evidence="2" id="KW-0472">Membrane</keyword>
<evidence type="ECO:0000256" key="1">
    <source>
        <dbReference type="SAM" id="MobiDB-lite"/>
    </source>
</evidence>
<dbReference type="RefSeq" id="WP_183389921.1">
    <property type="nucleotide sequence ID" value="NZ_JACHVY010000001.1"/>
</dbReference>
<dbReference type="InterPro" id="IPR000160">
    <property type="entry name" value="GGDEF_dom"/>
</dbReference>
<dbReference type="EMBL" id="JACHVY010000001">
    <property type="protein sequence ID" value="MBB2899217.1"/>
    <property type="molecule type" value="Genomic_DNA"/>
</dbReference>
<evidence type="ECO:0000256" key="2">
    <source>
        <dbReference type="SAM" id="Phobius"/>
    </source>
</evidence>
<dbReference type="SMART" id="SM00267">
    <property type="entry name" value="GGDEF"/>
    <property type="match status" value="1"/>
</dbReference>
<keyword evidence="2" id="KW-0812">Transmembrane</keyword>
<dbReference type="Gene3D" id="3.30.70.270">
    <property type="match status" value="1"/>
</dbReference>
<accession>A0A7W4TIR2</accession>
<feature type="transmembrane region" description="Helical" evidence="2">
    <location>
        <begin position="45"/>
        <end position="62"/>
    </location>
</feature>
<dbReference type="GO" id="GO:0005886">
    <property type="term" value="C:plasma membrane"/>
    <property type="evidence" value="ECO:0007669"/>
    <property type="project" value="TreeGrafter"/>
</dbReference>
<name>A0A7W4TIR2_KINRA</name>
<dbReference type="InterPro" id="IPR043128">
    <property type="entry name" value="Rev_trsase/Diguanyl_cyclase"/>
</dbReference>
<proteinExistence type="predicted"/>
<dbReference type="AlphaFoldDB" id="A0A7W4TIR2"/>
<feature type="transmembrane region" description="Helical" evidence="2">
    <location>
        <begin position="117"/>
        <end position="137"/>
    </location>
</feature>
<dbReference type="CDD" id="cd01949">
    <property type="entry name" value="GGDEF"/>
    <property type="match status" value="1"/>
</dbReference>
<dbReference type="InterPro" id="IPR050469">
    <property type="entry name" value="Diguanylate_Cyclase"/>
</dbReference>
<dbReference type="GO" id="GO:0043709">
    <property type="term" value="P:cell adhesion involved in single-species biofilm formation"/>
    <property type="evidence" value="ECO:0007669"/>
    <property type="project" value="TreeGrafter"/>
</dbReference>
<dbReference type="Proteomes" id="UP000533269">
    <property type="component" value="Unassembled WGS sequence"/>
</dbReference>
<organism evidence="4 5">
    <name type="scientific">Kineococcus radiotolerans</name>
    <dbReference type="NCBI Taxonomy" id="131568"/>
    <lineage>
        <taxon>Bacteria</taxon>
        <taxon>Bacillati</taxon>
        <taxon>Actinomycetota</taxon>
        <taxon>Actinomycetes</taxon>
        <taxon>Kineosporiales</taxon>
        <taxon>Kineosporiaceae</taxon>
        <taxon>Kineococcus</taxon>
    </lineage>
</organism>
<dbReference type="PANTHER" id="PTHR45138">
    <property type="entry name" value="REGULATORY COMPONENTS OF SENSORY TRANSDUCTION SYSTEM"/>
    <property type="match status" value="1"/>
</dbReference>
<sequence>MSVLRSVPPLGTGGTRVLDARATGAVAAMFSVVGLPWTWIQPSPLNVGTSAVAFVVGLVLLIRPPGLPGWALAGTTALTGVVAAYLTLVVHAMSLAAALSLCVVLQVSALRHRAQAWTQLWLIVGIWGAALLVASVPEAVLRSMVPLVAALVLLTAITTWTRCYVDELLVQLHHRADHDLLTGLSNRQGLARRLEELGLVERRGRRATDAPAESPLPGSVVGAGRHAPRPAAPVAPARSAGAAPVRSSSEVAAGEPTGVLVIDVDHFKAVNDQHGHLVGDEVLTWLAAQLRGALPAPVLLARFGGEEFLAVVPGVDLGALVRCAERLRVLVATASTSGPVALTVSIGAAAGNIGTVRSRGLETVTFEDLVARADRGVYAAKASGRNQVSCGPGPANPTPARG</sequence>
<dbReference type="InterPro" id="IPR029787">
    <property type="entry name" value="Nucleotide_cyclase"/>
</dbReference>
<feature type="region of interest" description="Disordered" evidence="1">
    <location>
        <begin position="204"/>
        <end position="240"/>
    </location>
</feature>
<dbReference type="GO" id="GO:0052621">
    <property type="term" value="F:diguanylate cyclase activity"/>
    <property type="evidence" value="ECO:0007669"/>
    <property type="project" value="TreeGrafter"/>
</dbReference>
<reference evidence="4 5" key="1">
    <citation type="submission" date="2020-08" db="EMBL/GenBank/DDBJ databases">
        <title>The Agave Microbiome: Exploring the role of microbial communities in plant adaptations to desert environments.</title>
        <authorList>
            <person name="Partida-Martinez L.P."/>
        </authorList>
    </citation>
    <scope>NUCLEOTIDE SEQUENCE [LARGE SCALE GENOMIC DNA]</scope>
    <source>
        <strain evidence="4 5">AS2.23</strain>
    </source>
</reference>
<dbReference type="SUPFAM" id="SSF55073">
    <property type="entry name" value="Nucleotide cyclase"/>
    <property type="match status" value="1"/>
</dbReference>
<evidence type="ECO:0000259" key="3">
    <source>
        <dbReference type="PROSITE" id="PS50887"/>
    </source>
</evidence>
<dbReference type="PROSITE" id="PS50887">
    <property type="entry name" value="GGDEF"/>
    <property type="match status" value="1"/>
</dbReference>